<keyword evidence="7" id="KW-1185">Reference proteome</keyword>
<protein>
    <recommendedName>
        <fullName evidence="4">Dirigent protein</fullName>
    </recommendedName>
</protein>
<feature type="compositionally biased region" description="Low complexity" evidence="5">
    <location>
        <begin position="354"/>
        <end position="366"/>
    </location>
</feature>
<feature type="signal peptide" evidence="4">
    <location>
        <begin position="1"/>
        <end position="28"/>
    </location>
</feature>
<evidence type="ECO:0000256" key="3">
    <source>
        <dbReference type="ARBA" id="ARBA00022525"/>
    </source>
</evidence>
<name>A0AAD6MCY0_9ROSI</name>
<dbReference type="AlphaFoldDB" id="A0AAD6MCY0"/>
<gene>
    <name evidence="6" type="ORF">NC653_026143</name>
</gene>
<organism evidence="6 7">
    <name type="scientific">Populus alba x Populus x berolinensis</name>
    <dbReference type="NCBI Taxonomy" id="444605"/>
    <lineage>
        <taxon>Eukaryota</taxon>
        <taxon>Viridiplantae</taxon>
        <taxon>Streptophyta</taxon>
        <taxon>Embryophyta</taxon>
        <taxon>Tracheophyta</taxon>
        <taxon>Spermatophyta</taxon>
        <taxon>Magnoliopsida</taxon>
        <taxon>eudicotyledons</taxon>
        <taxon>Gunneridae</taxon>
        <taxon>Pentapetalae</taxon>
        <taxon>rosids</taxon>
        <taxon>fabids</taxon>
        <taxon>Malpighiales</taxon>
        <taxon>Salicaceae</taxon>
        <taxon>Saliceae</taxon>
        <taxon>Populus</taxon>
    </lineage>
</organism>
<dbReference type="Gene3D" id="2.40.480.10">
    <property type="entry name" value="Allene oxide cyclase-like"/>
    <property type="match status" value="2"/>
</dbReference>
<comment type="caution">
    <text evidence="6">The sequence shown here is derived from an EMBL/GenBank/DDBJ whole genome shotgun (WGS) entry which is preliminary data.</text>
</comment>
<evidence type="ECO:0000256" key="5">
    <source>
        <dbReference type="SAM" id="MobiDB-lite"/>
    </source>
</evidence>
<comment type="subcellular location">
    <subcellularLocation>
        <location evidence="4">Secreted</location>
        <location evidence="4">Extracellular space</location>
        <location evidence="4">Apoplast</location>
    </subcellularLocation>
</comment>
<dbReference type="Pfam" id="PF03018">
    <property type="entry name" value="Dirigent"/>
    <property type="match status" value="2"/>
</dbReference>
<feature type="region of interest" description="Disordered" evidence="5">
    <location>
        <begin position="354"/>
        <end position="389"/>
    </location>
</feature>
<evidence type="ECO:0000256" key="1">
    <source>
        <dbReference type="ARBA" id="ARBA00010746"/>
    </source>
</evidence>
<dbReference type="EMBL" id="JAQIZT010000010">
    <property type="protein sequence ID" value="KAJ6983238.1"/>
    <property type="molecule type" value="Genomic_DNA"/>
</dbReference>
<feature type="compositionally biased region" description="Polar residues" evidence="5">
    <location>
        <begin position="367"/>
        <end position="377"/>
    </location>
</feature>
<evidence type="ECO:0000313" key="7">
    <source>
        <dbReference type="Proteomes" id="UP001164929"/>
    </source>
</evidence>
<keyword evidence="4" id="KW-0732">Signal</keyword>
<sequence length="659" mass="69930">MKTGKLPSMTSLVGLLLCMNIINRSSFARTLGNSSPGQHHHHNHHKKITFLMQNVLNVTHPLPKPATAKVTSQIPFPKPLGYFPPSGGIPLQQPNPAVSGTGLSTQTLDVSNIGLSFPARATLQELEFGSVTEIDEDLFVYGSLVVGKAQGLSVASSEDGTSHMMAMTVKFVKNKYKDGLRFFGVHKTDVPESHIAVIGGTGKYHSANGYAVIKAVGVGSKSTAGEENRTKGNLLFNTNGKWKLQWWSRYEFIAIYQQQRNCFTSHFHIMGSLPLLQCPSPFYNRVAEFGITTRTLNLIEESKPKMARLLFVTTTSLKAIVCFFLIAMTLSCANSARILDGVEPEYPAVVGPPATTAIPAPTTTLPSGQFQETTPSTVEDGEADPPLPDETVVPDTAVAAPVADAVTPVDDGTAPVASPVRVAAPLPAGPITTTTPPSGPAPLVATSATVAKPAGSQTTTATTSPPLSFFMHDILGGTHPSNRIVTGIIARTEINGIPFSQPNNNFFPLQGNNNNVANGNNQPFVTAGNLPAGSALQQLMFGSITVVDNELTEGHELGSAVIGKAQGFYLASSMDGTSHTMAFTVLLHGGENHGDVEDTISFFGVHRTATTDSQIAVIGGTGKYENAKGYATVETLPQVDQHTTDGVDTIMHFNVYLSE</sequence>
<dbReference type="InterPro" id="IPR044859">
    <property type="entry name" value="Allene_oxi_cyc_Dirigent"/>
</dbReference>
<evidence type="ECO:0000313" key="6">
    <source>
        <dbReference type="EMBL" id="KAJ6983238.1"/>
    </source>
</evidence>
<evidence type="ECO:0000256" key="2">
    <source>
        <dbReference type="ARBA" id="ARBA00011738"/>
    </source>
</evidence>
<comment type="function">
    <text evidence="4">Dirigent proteins impart stereoselectivity on the phenoxy radical-coupling reaction, yielding optically active lignans from two molecules of coniferyl alcohol in the biosynthesis of lignans, flavonolignans, and alkaloids and thus plays a central role in plant secondary metabolism.</text>
</comment>
<reference evidence="6" key="1">
    <citation type="journal article" date="2023" name="Mol. Ecol. Resour.">
        <title>Chromosome-level genome assembly of a triploid poplar Populus alba 'Berolinensis'.</title>
        <authorList>
            <person name="Chen S."/>
            <person name="Yu Y."/>
            <person name="Wang X."/>
            <person name="Wang S."/>
            <person name="Zhang T."/>
            <person name="Zhou Y."/>
            <person name="He R."/>
            <person name="Meng N."/>
            <person name="Wang Y."/>
            <person name="Liu W."/>
            <person name="Liu Z."/>
            <person name="Liu J."/>
            <person name="Guo Q."/>
            <person name="Huang H."/>
            <person name="Sederoff R.R."/>
            <person name="Wang G."/>
            <person name="Qu G."/>
            <person name="Chen S."/>
        </authorList>
    </citation>
    <scope>NUCLEOTIDE SEQUENCE</scope>
    <source>
        <strain evidence="6">SC-2020</strain>
    </source>
</reference>
<proteinExistence type="inferred from homology"/>
<accession>A0AAD6MCY0</accession>
<comment type="similarity">
    <text evidence="1 4">Belongs to the plant dirigent protein family.</text>
</comment>
<evidence type="ECO:0000256" key="4">
    <source>
        <dbReference type="RuleBase" id="RU363099"/>
    </source>
</evidence>
<dbReference type="PANTHER" id="PTHR46215:SF15">
    <property type="entry name" value="DIRIGENT PROTEIN 24"/>
    <property type="match status" value="1"/>
</dbReference>
<dbReference type="InterPro" id="IPR004265">
    <property type="entry name" value="Dirigent"/>
</dbReference>
<keyword evidence="3 4" id="KW-0964">Secreted</keyword>
<dbReference type="Proteomes" id="UP001164929">
    <property type="component" value="Chromosome 10"/>
</dbReference>
<dbReference type="GO" id="GO:0048046">
    <property type="term" value="C:apoplast"/>
    <property type="evidence" value="ECO:0007669"/>
    <property type="project" value="UniProtKB-SubCell"/>
</dbReference>
<feature type="chain" id="PRO_5041782922" description="Dirigent protein" evidence="4">
    <location>
        <begin position="29"/>
        <end position="659"/>
    </location>
</feature>
<comment type="subunit">
    <text evidence="2 4">Homodimer.</text>
</comment>
<dbReference type="PANTHER" id="PTHR46215">
    <property type="entry name" value="DIRIGENT PROTEIN 24-RELATED"/>
    <property type="match status" value="1"/>
</dbReference>
<dbReference type="GO" id="GO:0009699">
    <property type="term" value="P:phenylpropanoid biosynthetic process"/>
    <property type="evidence" value="ECO:0007669"/>
    <property type="project" value="UniProtKB-ARBA"/>
</dbReference>
<keyword evidence="4" id="KW-0052">Apoplast</keyword>